<feature type="compositionally biased region" description="Polar residues" evidence="5">
    <location>
        <begin position="300"/>
        <end position="309"/>
    </location>
</feature>
<keyword evidence="8" id="KW-1185">Reference proteome</keyword>
<feature type="region of interest" description="Disordered" evidence="5">
    <location>
        <begin position="518"/>
        <end position="543"/>
    </location>
</feature>
<dbReference type="InterPro" id="IPR051147">
    <property type="entry name" value="CFAP_domain-containing"/>
</dbReference>
<evidence type="ECO:0000256" key="3">
    <source>
        <dbReference type="ARBA" id="ARBA00023069"/>
    </source>
</evidence>
<accession>A0A8D2B235</accession>
<dbReference type="GO" id="GO:0036126">
    <property type="term" value="C:sperm flagellum"/>
    <property type="evidence" value="ECO:0007669"/>
    <property type="project" value="Ensembl"/>
</dbReference>
<feature type="compositionally biased region" description="Polar residues" evidence="5">
    <location>
        <begin position="276"/>
        <end position="285"/>
    </location>
</feature>
<feature type="region of interest" description="Disordered" evidence="5">
    <location>
        <begin position="268"/>
        <end position="309"/>
    </location>
</feature>
<evidence type="ECO:0000256" key="5">
    <source>
        <dbReference type="SAM" id="MobiDB-lite"/>
    </source>
</evidence>
<dbReference type="InterPro" id="IPR025252">
    <property type="entry name" value="DUF4200"/>
</dbReference>
<dbReference type="GO" id="GO:0002177">
    <property type="term" value="C:manchette"/>
    <property type="evidence" value="ECO:0007669"/>
    <property type="project" value="Ensembl"/>
</dbReference>
<feature type="compositionally biased region" description="Basic residues" evidence="5">
    <location>
        <begin position="520"/>
        <end position="529"/>
    </location>
</feature>
<evidence type="ECO:0000256" key="2">
    <source>
        <dbReference type="ARBA" id="ARBA00023054"/>
    </source>
</evidence>
<comment type="subcellular location">
    <subcellularLocation>
        <location evidence="1">Cell projection</location>
        <location evidence="1">Cilium</location>
    </subcellularLocation>
</comment>
<feature type="region of interest" description="Disordered" evidence="5">
    <location>
        <begin position="1"/>
        <end position="21"/>
    </location>
</feature>
<dbReference type="GO" id="GO:0061649">
    <property type="term" value="F:ubiquitin-modified histone reader activity"/>
    <property type="evidence" value="ECO:0007669"/>
    <property type="project" value="Ensembl"/>
</dbReference>
<evidence type="ECO:0000313" key="8">
    <source>
        <dbReference type="Proteomes" id="UP000694564"/>
    </source>
</evidence>
<name>A0A8D2B235_SCIVU</name>
<dbReference type="Ensembl" id="ENSSVLT00005007006.1">
    <property type="protein sequence ID" value="ENSSVLP00005006288.1"/>
    <property type="gene ID" value="ENSSVLG00005005068.1"/>
</dbReference>
<dbReference type="PANTHER" id="PTHR21683:SF7">
    <property type="entry name" value="COILED-COIL DOMAIN-CONTAINING PROTEIN 38"/>
    <property type="match status" value="1"/>
</dbReference>
<feature type="coiled-coil region" evidence="4">
    <location>
        <begin position="133"/>
        <end position="160"/>
    </location>
</feature>
<evidence type="ECO:0000313" key="7">
    <source>
        <dbReference type="Ensembl" id="ENSSVLP00005006288.1"/>
    </source>
</evidence>
<keyword evidence="3" id="KW-0966">Cell projection</keyword>
<gene>
    <name evidence="7" type="primary">CCDC38</name>
</gene>
<dbReference type="GO" id="GO:0001675">
    <property type="term" value="P:acrosome assembly"/>
    <property type="evidence" value="ECO:0007669"/>
    <property type="project" value="Ensembl"/>
</dbReference>
<reference evidence="7" key="2">
    <citation type="submission" date="2025-09" db="UniProtKB">
        <authorList>
            <consortium name="Ensembl"/>
        </authorList>
    </citation>
    <scope>IDENTIFICATION</scope>
</reference>
<dbReference type="GO" id="GO:0120316">
    <property type="term" value="P:sperm flagellum assembly"/>
    <property type="evidence" value="ECO:0007669"/>
    <property type="project" value="Ensembl"/>
</dbReference>
<dbReference type="Pfam" id="PF13863">
    <property type="entry name" value="DUF4200"/>
    <property type="match status" value="1"/>
</dbReference>
<dbReference type="PANTHER" id="PTHR21683">
    <property type="entry name" value="COILED-COIL DOMAIN-CONTAINING PROTEIN 42 LIKE-2-LIKE-RELATED"/>
    <property type="match status" value="1"/>
</dbReference>
<feature type="compositionally biased region" description="Polar residues" evidence="5">
    <location>
        <begin position="1"/>
        <end position="12"/>
    </location>
</feature>
<dbReference type="Proteomes" id="UP000694564">
    <property type="component" value="Chromosome 5"/>
</dbReference>
<dbReference type="GeneTree" id="ENSGT00940000153110"/>
<dbReference type="AlphaFoldDB" id="A0A8D2B235"/>
<reference evidence="7" key="1">
    <citation type="submission" date="2025-08" db="UniProtKB">
        <authorList>
            <consortium name="Ensembl"/>
        </authorList>
    </citation>
    <scope>IDENTIFICATION</scope>
</reference>
<dbReference type="OrthoDB" id="10264063at2759"/>
<organism evidence="7 8">
    <name type="scientific">Sciurus vulgaris</name>
    <name type="common">Eurasian red squirrel</name>
    <dbReference type="NCBI Taxonomy" id="55149"/>
    <lineage>
        <taxon>Eukaryota</taxon>
        <taxon>Metazoa</taxon>
        <taxon>Chordata</taxon>
        <taxon>Craniata</taxon>
        <taxon>Vertebrata</taxon>
        <taxon>Euteleostomi</taxon>
        <taxon>Mammalia</taxon>
        <taxon>Eutheria</taxon>
        <taxon>Euarchontoglires</taxon>
        <taxon>Glires</taxon>
        <taxon>Rodentia</taxon>
        <taxon>Sciuromorpha</taxon>
        <taxon>Sciuridae</taxon>
        <taxon>Sciurinae</taxon>
        <taxon>Sciurini</taxon>
        <taxon>Sciurus</taxon>
    </lineage>
</organism>
<proteinExistence type="predicted"/>
<dbReference type="GO" id="GO:0048471">
    <property type="term" value="C:perinuclear region of cytoplasm"/>
    <property type="evidence" value="ECO:0007669"/>
    <property type="project" value="Ensembl"/>
</dbReference>
<dbReference type="GO" id="GO:0005813">
    <property type="term" value="C:centrosome"/>
    <property type="evidence" value="ECO:0007669"/>
    <property type="project" value="Ensembl"/>
</dbReference>
<protein>
    <submittedName>
        <fullName evidence="7">Coiled-coil domain containing 38</fullName>
    </submittedName>
</protein>
<evidence type="ECO:0000256" key="1">
    <source>
        <dbReference type="ARBA" id="ARBA00004138"/>
    </source>
</evidence>
<sequence length="560" mass="64926">MSSHALPTTPNSADKEKDDSVKKDRPYKIFFKDLFLFKENEMAAKKREKLLNRSMVYQKSTFSSRMKSRSHLSQIAVRSDGGDGPFGKFGLDPILILRLTEGPDAKRSLHEFINDQRDRFLLEYCLSTKRSTIKKFEKHIATKERQLRKAEKKLEDDAMAFEEFLRENDQRSVDALKVAAQETLNKLQMTAELKKASTEVQAVKSEIAKTEFLLREYMKYGFFLLKLSPKQWQIQQALKSSSKNNTIIPKILRNASLGSNKREDSIDVGETLASDDYSTARGSQGKSRKKPTLNPEPRKSSLTNRPDSISSEDSLEFFLDDDIDFDLEPELYFKEPEELLQVLTELEEQNLTLVQYSQDVDENLEDVNKREKVIQDKINSNIEFLVEHKEMLRANCVREEEKAAELELRSRLFSFGEFNSEHQEKLIDSLSKKINQVYRVCIGDAEVGSLNAVQKLVKVESRLVELSDLIESIPKESVDAIERMKQKERRQKLREEKMKEKQKYQEERLKAALERAVAQPKKKLGRRLTYRSNPPSGNKHDLILVNDPRTKSLEEEYFFS</sequence>
<keyword evidence="3" id="KW-0969">Cilium</keyword>
<feature type="domain" description="DUF4200" evidence="6">
    <location>
        <begin position="112"/>
        <end position="230"/>
    </location>
</feature>
<feature type="coiled-coil region" evidence="4">
    <location>
        <begin position="481"/>
        <end position="514"/>
    </location>
</feature>
<dbReference type="GO" id="GO:0035720">
    <property type="term" value="P:intraciliary anterograde transport"/>
    <property type="evidence" value="ECO:0007669"/>
    <property type="project" value="Ensembl"/>
</dbReference>
<evidence type="ECO:0000259" key="6">
    <source>
        <dbReference type="Pfam" id="PF13863"/>
    </source>
</evidence>
<dbReference type="GO" id="GO:0061827">
    <property type="term" value="C:sperm head"/>
    <property type="evidence" value="ECO:0007669"/>
    <property type="project" value="Ensembl"/>
</dbReference>
<keyword evidence="2 4" id="KW-0175">Coiled coil</keyword>
<evidence type="ECO:0000256" key="4">
    <source>
        <dbReference type="SAM" id="Coils"/>
    </source>
</evidence>